<dbReference type="PANTHER" id="PTHR45798">
    <property type="entry name" value="RING-H2 FINGER PROTEIN ATL61-RELATED-RELATED"/>
    <property type="match status" value="1"/>
</dbReference>
<feature type="transmembrane region" description="Helical" evidence="5">
    <location>
        <begin position="52"/>
        <end position="84"/>
    </location>
</feature>
<evidence type="ECO:0000313" key="8">
    <source>
        <dbReference type="Proteomes" id="UP000238479"/>
    </source>
</evidence>
<dbReference type="GO" id="GO:0008270">
    <property type="term" value="F:zinc ion binding"/>
    <property type="evidence" value="ECO:0007669"/>
    <property type="project" value="UniProtKB-KW"/>
</dbReference>
<dbReference type="Pfam" id="PF13639">
    <property type="entry name" value="zf-RING_2"/>
    <property type="match status" value="1"/>
</dbReference>
<dbReference type="InterPro" id="IPR001841">
    <property type="entry name" value="Znf_RING"/>
</dbReference>
<evidence type="ECO:0000256" key="2">
    <source>
        <dbReference type="ARBA" id="ARBA00022771"/>
    </source>
</evidence>
<dbReference type="EMBL" id="PDCK01000043">
    <property type="protein sequence ID" value="PRQ31308.1"/>
    <property type="molecule type" value="Genomic_DNA"/>
</dbReference>
<dbReference type="OMA" id="QNDHEIG"/>
<evidence type="ECO:0000256" key="1">
    <source>
        <dbReference type="ARBA" id="ARBA00022723"/>
    </source>
</evidence>
<organism evidence="7 8">
    <name type="scientific">Rosa chinensis</name>
    <name type="common">China rose</name>
    <dbReference type="NCBI Taxonomy" id="74649"/>
    <lineage>
        <taxon>Eukaryota</taxon>
        <taxon>Viridiplantae</taxon>
        <taxon>Streptophyta</taxon>
        <taxon>Embryophyta</taxon>
        <taxon>Tracheophyta</taxon>
        <taxon>Spermatophyta</taxon>
        <taxon>Magnoliopsida</taxon>
        <taxon>eudicotyledons</taxon>
        <taxon>Gunneridae</taxon>
        <taxon>Pentapetalae</taxon>
        <taxon>rosids</taxon>
        <taxon>fabids</taxon>
        <taxon>Rosales</taxon>
        <taxon>Rosaceae</taxon>
        <taxon>Rosoideae</taxon>
        <taxon>Rosoideae incertae sedis</taxon>
        <taxon>Rosa</taxon>
    </lineage>
</organism>
<dbReference type="Gramene" id="PRQ31308">
    <property type="protein sequence ID" value="PRQ31308"/>
    <property type="gene ID" value="RchiOBHm_Chr5g0034041"/>
</dbReference>
<dbReference type="PANTHER" id="PTHR45798:SF88">
    <property type="entry name" value="RING-H2 FINGER PROTEIN ATL61-RELATED"/>
    <property type="match status" value="1"/>
</dbReference>
<feature type="domain" description="RING-type" evidence="6">
    <location>
        <begin position="193"/>
        <end position="234"/>
    </location>
</feature>
<gene>
    <name evidence="7" type="ORF">RchiOBHm_Chr5g0034041</name>
</gene>
<dbReference type="Proteomes" id="UP000238479">
    <property type="component" value="Chromosome 5"/>
</dbReference>
<dbReference type="InterPro" id="IPR052788">
    <property type="entry name" value="RING-type_E3_ligase_ATL"/>
</dbReference>
<keyword evidence="1" id="KW-0479">Metal-binding</keyword>
<reference evidence="7 8" key="1">
    <citation type="journal article" date="2018" name="Nat. Genet.">
        <title>The Rosa genome provides new insights in the design of modern roses.</title>
        <authorList>
            <person name="Bendahmane M."/>
        </authorList>
    </citation>
    <scope>NUCLEOTIDE SEQUENCE [LARGE SCALE GENOMIC DNA]</scope>
    <source>
        <strain evidence="8">cv. Old Blush</strain>
    </source>
</reference>
<dbReference type="PROSITE" id="PS50089">
    <property type="entry name" value="ZF_RING_2"/>
    <property type="match status" value="1"/>
</dbReference>
<protein>
    <submittedName>
        <fullName evidence="7">Putative chromatin regulator PHD family</fullName>
    </submittedName>
</protein>
<dbReference type="InterPro" id="IPR013083">
    <property type="entry name" value="Znf_RING/FYVE/PHD"/>
</dbReference>
<proteinExistence type="predicted"/>
<sequence>MIMSSMIFNPSALFHQSPAHPCTLLSFIFALGIVAILFLLSQDKFTPSGRLAIWIALAKLTLCTEILFLIALMHHIIGVICSWLPYGRRNDRDIESAGVRSHILTGIVHVEPSDFHHDPDEETWSQAPVQNVVTMLQIFLMEVLDRVWEDMVIEEGQEQSFQAIQTQAIEALPGPLQYCKASLEISSCCSDRCAICLEDFVDGESCRVFECKHIFHANCIDNWLKNGLTCPICRNSLVKIK</sequence>
<feature type="transmembrane region" description="Helical" evidence="5">
    <location>
        <begin position="21"/>
        <end position="40"/>
    </location>
</feature>
<keyword evidence="8" id="KW-1185">Reference proteome</keyword>
<evidence type="ECO:0000313" key="7">
    <source>
        <dbReference type="EMBL" id="PRQ31308.1"/>
    </source>
</evidence>
<comment type="caution">
    <text evidence="7">The sequence shown here is derived from an EMBL/GenBank/DDBJ whole genome shotgun (WGS) entry which is preliminary data.</text>
</comment>
<keyword evidence="5" id="KW-1133">Transmembrane helix</keyword>
<evidence type="ECO:0000256" key="3">
    <source>
        <dbReference type="ARBA" id="ARBA00022833"/>
    </source>
</evidence>
<evidence type="ECO:0000259" key="6">
    <source>
        <dbReference type="PROSITE" id="PS50089"/>
    </source>
</evidence>
<keyword evidence="3" id="KW-0862">Zinc</keyword>
<dbReference type="AlphaFoldDB" id="A0A2P6QAU6"/>
<dbReference type="CDD" id="cd16454">
    <property type="entry name" value="RING-H2_PA-TM-RING"/>
    <property type="match status" value="1"/>
</dbReference>
<accession>A0A2P6QAU6</accession>
<evidence type="ECO:0000256" key="5">
    <source>
        <dbReference type="SAM" id="Phobius"/>
    </source>
</evidence>
<keyword evidence="5" id="KW-0812">Transmembrane</keyword>
<keyword evidence="5" id="KW-0472">Membrane</keyword>
<dbReference type="SMART" id="SM00184">
    <property type="entry name" value="RING"/>
    <property type="match status" value="1"/>
</dbReference>
<dbReference type="Gene3D" id="3.30.40.10">
    <property type="entry name" value="Zinc/RING finger domain, C3HC4 (zinc finger)"/>
    <property type="match status" value="1"/>
</dbReference>
<evidence type="ECO:0000256" key="4">
    <source>
        <dbReference type="PROSITE-ProRule" id="PRU00175"/>
    </source>
</evidence>
<keyword evidence="2 4" id="KW-0863">Zinc-finger</keyword>
<name>A0A2P6QAU6_ROSCH</name>
<dbReference type="SUPFAM" id="SSF57850">
    <property type="entry name" value="RING/U-box"/>
    <property type="match status" value="1"/>
</dbReference>